<dbReference type="STRING" id="6290.A0A0N4XAA3"/>
<evidence type="ECO:0000313" key="1">
    <source>
        <dbReference type="EMBL" id="VDO88979.1"/>
    </source>
</evidence>
<evidence type="ECO:0000313" key="3">
    <source>
        <dbReference type="WBParaSite" id="HPLM_0002129801-mRNA-1"/>
    </source>
</evidence>
<evidence type="ECO:0000313" key="2">
    <source>
        <dbReference type="Proteomes" id="UP000268014"/>
    </source>
</evidence>
<dbReference type="AlphaFoldDB" id="A0A0N4XAA3"/>
<protein>
    <submittedName>
        <fullName evidence="3">Transposase</fullName>
    </submittedName>
</protein>
<organism evidence="3">
    <name type="scientific">Haemonchus placei</name>
    <name type="common">Barber's pole worm</name>
    <dbReference type="NCBI Taxonomy" id="6290"/>
    <lineage>
        <taxon>Eukaryota</taxon>
        <taxon>Metazoa</taxon>
        <taxon>Ecdysozoa</taxon>
        <taxon>Nematoda</taxon>
        <taxon>Chromadorea</taxon>
        <taxon>Rhabditida</taxon>
        <taxon>Rhabditina</taxon>
        <taxon>Rhabditomorpha</taxon>
        <taxon>Strongyloidea</taxon>
        <taxon>Trichostrongylidae</taxon>
        <taxon>Haemonchus</taxon>
    </lineage>
</organism>
<keyword evidence="2" id="KW-1185">Reference proteome</keyword>
<accession>A0A0N4XAA3</accession>
<dbReference type="EMBL" id="UZAF01023210">
    <property type="protein sequence ID" value="VDO88979.1"/>
    <property type="molecule type" value="Genomic_DNA"/>
</dbReference>
<sequence length="75" mass="8726">MMWSPSKDDLLNIRVEKGLKPRLKLSDDKKTVLVSVPLNTFVNYPQQRVELQGGYFLVLQRLQQQYKIIVQHGVS</sequence>
<proteinExistence type="predicted"/>
<reference evidence="1 2" key="2">
    <citation type="submission" date="2018-11" db="EMBL/GenBank/DDBJ databases">
        <authorList>
            <consortium name="Pathogen Informatics"/>
        </authorList>
    </citation>
    <scope>NUCLEOTIDE SEQUENCE [LARGE SCALE GENOMIC DNA]</scope>
    <source>
        <strain evidence="1 2">MHpl1</strain>
    </source>
</reference>
<name>A0A0N4XAA3_HAEPC</name>
<dbReference type="WBParaSite" id="HPLM_0002129801-mRNA-1">
    <property type="protein sequence ID" value="HPLM_0002129801-mRNA-1"/>
    <property type="gene ID" value="HPLM_0002129801"/>
</dbReference>
<reference evidence="3" key="1">
    <citation type="submission" date="2017-02" db="UniProtKB">
        <authorList>
            <consortium name="WormBaseParasite"/>
        </authorList>
    </citation>
    <scope>IDENTIFICATION</scope>
</reference>
<gene>
    <name evidence="1" type="ORF">HPLM_LOCUS21287</name>
</gene>
<dbReference type="Proteomes" id="UP000268014">
    <property type="component" value="Unassembled WGS sequence"/>
</dbReference>